<dbReference type="Proteomes" id="UP000756132">
    <property type="component" value="Chromosome 5"/>
</dbReference>
<dbReference type="RefSeq" id="XP_047762271.1">
    <property type="nucleotide sequence ID" value="XM_047905564.1"/>
</dbReference>
<dbReference type="AlphaFoldDB" id="A0A9Q8LIB2"/>
<feature type="compositionally biased region" description="Basic and acidic residues" evidence="3">
    <location>
        <begin position="183"/>
        <end position="204"/>
    </location>
</feature>
<feature type="compositionally biased region" description="Polar residues" evidence="3">
    <location>
        <begin position="47"/>
        <end position="58"/>
    </location>
</feature>
<reference evidence="5" key="2">
    <citation type="journal article" date="2022" name="Microb. Genom.">
        <title>A chromosome-scale genome assembly of the tomato pathogen Cladosporium fulvum reveals a compartmentalized genome architecture and the presence of a dispensable chromosome.</title>
        <authorList>
            <person name="Zaccaron A.Z."/>
            <person name="Chen L.H."/>
            <person name="Samaras A."/>
            <person name="Stergiopoulos I."/>
        </authorList>
    </citation>
    <scope>NUCLEOTIDE SEQUENCE</scope>
    <source>
        <strain evidence="5">Race5_Kim</strain>
    </source>
</reference>
<keyword evidence="2" id="KW-0175">Coiled coil</keyword>
<reference evidence="5" key="1">
    <citation type="submission" date="2021-12" db="EMBL/GenBank/DDBJ databases">
        <authorList>
            <person name="Zaccaron A."/>
            <person name="Stergiopoulos I."/>
        </authorList>
    </citation>
    <scope>NUCLEOTIDE SEQUENCE</scope>
    <source>
        <strain evidence="5">Race5_Kim</strain>
    </source>
</reference>
<evidence type="ECO:0000259" key="4">
    <source>
        <dbReference type="Pfam" id="PF09745"/>
    </source>
</evidence>
<feature type="region of interest" description="Disordered" evidence="3">
    <location>
        <begin position="293"/>
        <end position="374"/>
    </location>
</feature>
<feature type="compositionally biased region" description="Basic and acidic residues" evidence="3">
    <location>
        <begin position="146"/>
        <end position="176"/>
    </location>
</feature>
<dbReference type="KEGG" id="ffu:CLAFUR5_06416"/>
<feature type="region of interest" description="Disordered" evidence="3">
    <location>
        <begin position="146"/>
        <end position="260"/>
    </location>
</feature>
<proteinExistence type="inferred from homology"/>
<dbReference type="InterPro" id="IPR018612">
    <property type="entry name" value="NSRP1_N"/>
</dbReference>
<evidence type="ECO:0000256" key="1">
    <source>
        <dbReference type="ARBA" id="ARBA00010126"/>
    </source>
</evidence>
<protein>
    <submittedName>
        <fullName evidence="5">Nuclear speckle splicing regulatory protein 1</fullName>
    </submittedName>
</protein>
<evidence type="ECO:0000313" key="6">
    <source>
        <dbReference type="Proteomes" id="UP000756132"/>
    </source>
</evidence>
<keyword evidence="6" id="KW-1185">Reference proteome</keyword>
<feature type="compositionally biased region" description="Basic and acidic residues" evidence="3">
    <location>
        <begin position="320"/>
        <end position="332"/>
    </location>
</feature>
<feature type="region of interest" description="Disordered" evidence="3">
    <location>
        <begin position="1"/>
        <end position="82"/>
    </location>
</feature>
<evidence type="ECO:0000256" key="3">
    <source>
        <dbReference type="SAM" id="MobiDB-lite"/>
    </source>
</evidence>
<dbReference type="GeneID" id="71986294"/>
<dbReference type="GO" id="GO:0000381">
    <property type="term" value="P:regulation of alternative mRNA splicing, via spliceosome"/>
    <property type="evidence" value="ECO:0007669"/>
    <property type="project" value="InterPro"/>
</dbReference>
<evidence type="ECO:0000256" key="2">
    <source>
        <dbReference type="ARBA" id="ARBA00023054"/>
    </source>
</evidence>
<name>A0A9Q8LIB2_PASFU</name>
<dbReference type="PANTHER" id="PTHR47845:SF1">
    <property type="entry name" value="NUCLEAR SPECKLE SPLICING REGULATORY PROTEIN 1 HOMOLOG"/>
    <property type="match status" value="1"/>
</dbReference>
<dbReference type="Pfam" id="PF09745">
    <property type="entry name" value="NSRP1_N"/>
    <property type="match status" value="1"/>
</dbReference>
<gene>
    <name evidence="5" type="ORF">CLAFUR5_06416</name>
</gene>
<organism evidence="5 6">
    <name type="scientific">Passalora fulva</name>
    <name type="common">Tomato leaf mold</name>
    <name type="synonym">Cladosporium fulvum</name>
    <dbReference type="NCBI Taxonomy" id="5499"/>
    <lineage>
        <taxon>Eukaryota</taxon>
        <taxon>Fungi</taxon>
        <taxon>Dikarya</taxon>
        <taxon>Ascomycota</taxon>
        <taxon>Pezizomycotina</taxon>
        <taxon>Dothideomycetes</taxon>
        <taxon>Dothideomycetidae</taxon>
        <taxon>Mycosphaerellales</taxon>
        <taxon>Mycosphaerellaceae</taxon>
        <taxon>Fulvia</taxon>
    </lineage>
</organism>
<feature type="compositionally biased region" description="Basic and acidic residues" evidence="3">
    <location>
        <begin position="227"/>
        <end position="257"/>
    </location>
</feature>
<accession>A0A9Q8LIB2</accession>
<dbReference type="OrthoDB" id="446635at2759"/>
<feature type="compositionally biased region" description="Polar residues" evidence="3">
    <location>
        <begin position="307"/>
        <end position="316"/>
    </location>
</feature>
<sequence length="392" mass="43747">MSLKYGLNLKKKAAAPTRKTLKGLDDEDGDDDEPKQVGEVVEEISTFGGSKSASTSKPTPAPGLTGRPKPKPQRKDGEDFGADLSAMQASKAQVKAAQQVDEAIFDYDSFHDAKQSVADAKKAASKQDAIERKPKYINNLLDAAERRKKDQQVAMEKKLQREREEEGDEFADKEKFVTGAYKEQQEENKRLEEEERRKAEEEAAKKKRLGLGNGMQGFYRTMMDQTEQQHREAVEAAEKAEKEGVKLSDNKVQKSDAELAAELASRGKNIHVNEDGQITDKRELLTAGLNIVPSGKAKDDHAAGHLKTSNRSQQSAFKGRKNDAKQETRERQSQMMEEQLAAQAKRAREEEEEERVRLEKAAKSQKTDVDISDAKARYLARKAAKEKERAGG</sequence>
<evidence type="ECO:0000313" key="5">
    <source>
        <dbReference type="EMBL" id="UJO17905.1"/>
    </source>
</evidence>
<feature type="compositionally biased region" description="Basic and acidic residues" evidence="3">
    <location>
        <begin position="346"/>
        <end position="374"/>
    </location>
</feature>
<dbReference type="InterPro" id="IPR053246">
    <property type="entry name" value="NS_splicing_regulatory_protein"/>
</dbReference>
<dbReference type="EMBL" id="CP090167">
    <property type="protein sequence ID" value="UJO17905.1"/>
    <property type="molecule type" value="Genomic_DNA"/>
</dbReference>
<feature type="domain" description="Nuclear speckle splicing regulatory protein 1 N-terminal" evidence="4">
    <location>
        <begin position="91"/>
        <end position="207"/>
    </location>
</feature>
<dbReference type="PANTHER" id="PTHR47845">
    <property type="entry name" value="NUCLEAR SPECKLE SPLICING REGULATORY PROTEIN 1 HOMOLOG"/>
    <property type="match status" value="1"/>
</dbReference>
<comment type="similarity">
    <text evidence="1">Belongs to the NSRP1 family.</text>
</comment>